<dbReference type="SMART" id="SM00422">
    <property type="entry name" value="HTH_MERR"/>
    <property type="match status" value="1"/>
</dbReference>
<evidence type="ECO:0000256" key="1">
    <source>
        <dbReference type="ARBA" id="ARBA00023015"/>
    </source>
</evidence>
<evidence type="ECO:0000256" key="5">
    <source>
        <dbReference type="SAM" id="Coils"/>
    </source>
</evidence>
<dbReference type="RefSeq" id="WP_005813595.1">
    <property type="nucleotide sequence ID" value="NZ_CABKQQ010000049.1"/>
</dbReference>
<dbReference type="AlphaFoldDB" id="A0A0W1JNH9"/>
<dbReference type="InterPro" id="IPR047057">
    <property type="entry name" value="MerR_fam"/>
</dbReference>
<dbReference type="GO" id="GO:0003700">
    <property type="term" value="F:DNA-binding transcription factor activity"/>
    <property type="evidence" value="ECO:0007669"/>
    <property type="project" value="InterPro"/>
</dbReference>
<keyword evidence="4" id="KW-0804">Transcription</keyword>
<accession>A0A0W1JNH9</accession>
<dbReference type="Pfam" id="PF13411">
    <property type="entry name" value="MerR_1"/>
    <property type="match status" value="1"/>
</dbReference>
<dbReference type="PROSITE" id="PS50937">
    <property type="entry name" value="HTH_MERR_2"/>
    <property type="match status" value="1"/>
</dbReference>
<dbReference type="PANTHER" id="PTHR30204:SF90">
    <property type="entry name" value="HTH-TYPE TRANSCRIPTIONAL ACTIVATOR MTA"/>
    <property type="match status" value="1"/>
</dbReference>
<dbReference type="SUPFAM" id="SSF89082">
    <property type="entry name" value="Antibiotic binding domain of TipA-like multidrug resistance regulators"/>
    <property type="match status" value="1"/>
</dbReference>
<gene>
    <name evidence="7" type="ORF">AT727_16605</name>
</gene>
<dbReference type="InterPro" id="IPR009061">
    <property type="entry name" value="DNA-bd_dom_put_sf"/>
</dbReference>
<dbReference type="GO" id="GO:0003677">
    <property type="term" value="F:DNA binding"/>
    <property type="evidence" value="ECO:0007669"/>
    <property type="project" value="UniProtKB-KW"/>
</dbReference>
<keyword evidence="3" id="KW-0010">Activator</keyword>
<evidence type="ECO:0000256" key="4">
    <source>
        <dbReference type="ARBA" id="ARBA00023163"/>
    </source>
</evidence>
<dbReference type="CDD" id="cd01106">
    <property type="entry name" value="HTH_TipAL-Mta"/>
    <property type="match status" value="1"/>
</dbReference>
<dbReference type="Pfam" id="PF07739">
    <property type="entry name" value="TipAS"/>
    <property type="match status" value="1"/>
</dbReference>
<dbReference type="SUPFAM" id="SSF46955">
    <property type="entry name" value="Putative DNA-binding domain"/>
    <property type="match status" value="1"/>
</dbReference>
<dbReference type="InterPro" id="IPR012925">
    <property type="entry name" value="TipAS_dom"/>
</dbReference>
<dbReference type="OrthoDB" id="9814833at2"/>
<feature type="domain" description="HTH merR-type" evidence="6">
    <location>
        <begin position="1"/>
        <end position="71"/>
    </location>
</feature>
<feature type="coiled-coil region" evidence="5">
    <location>
        <begin position="77"/>
        <end position="111"/>
    </location>
</feature>
<organism evidence="7 8">
    <name type="scientific">Desulfitobacterium hafniense</name>
    <name type="common">Desulfitobacterium frappieri</name>
    <dbReference type="NCBI Taxonomy" id="49338"/>
    <lineage>
        <taxon>Bacteria</taxon>
        <taxon>Bacillati</taxon>
        <taxon>Bacillota</taxon>
        <taxon>Clostridia</taxon>
        <taxon>Eubacteriales</taxon>
        <taxon>Desulfitobacteriaceae</taxon>
        <taxon>Desulfitobacterium</taxon>
    </lineage>
</organism>
<keyword evidence="2" id="KW-0238">DNA-binding</keyword>
<dbReference type="PANTHER" id="PTHR30204">
    <property type="entry name" value="REDOX-CYCLING DRUG-SENSING TRANSCRIPTIONAL ACTIVATOR SOXR"/>
    <property type="match status" value="1"/>
</dbReference>
<comment type="caution">
    <text evidence="7">The sequence shown here is derived from an EMBL/GenBank/DDBJ whole genome shotgun (WGS) entry which is preliminary data.</text>
</comment>
<sequence length="254" mass="29478">MEYTVQKLAHLAGVSSRTLRYYDEIGILKPARISSSGYRIYGQQEVDRLQQILFYRELGMSLEGIKDMVTSPDFDGAKALREHREKLLEKREQLEQLIANVEKTIAQKEGRITMSDKEKFEGFKRKMIEENEAKYGEEIREKYGEETVEESNRKLMNMTQEQYAEFTKLGEEVLVTLCKAFKTGDPAGELAQKTADLHRQWLTYSWPSYSKEAHAGLAQMYVDDPRFTAYYDEKQPGAAEFLRDAVFIYTGMKK</sequence>
<evidence type="ECO:0000256" key="3">
    <source>
        <dbReference type="ARBA" id="ARBA00023159"/>
    </source>
</evidence>
<evidence type="ECO:0000259" key="6">
    <source>
        <dbReference type="PROSITE" id="PS50937"/>
    </source>
</evidence>
<dbReference type="Proteomes" id="UP000054623">
    <property type="component" value="Unassembled WGS sequence"/>
</dbReference>
<evidence type="ECO:0000256" key="2">
    <source>
        <dbReference type="ARBA" id="ARBA00023125"/>
    </source>
</evidence>
<dbReference type="InterPro" id="IPR036244">
    <property type="entry name" value="TipA-like_antibiotic-bd"/>
</dbReference>
<protein>
    <submittedName>
        <fullName evidence="7">MerR family transcriptional regulator</fullName>
    </submittedName>
</protein>
<proteinExistence type="predicted"/>
<dbReference type="InterPro" id="IPR000551">
    <property type="entry name" value="MerR-type_HTH_dom"/>
</dbReference>
<dbReference type="Gene3D" id="1.10.1660.10">
    <property type="match status" value="1"/>
</dbReference>
<keyword evidence="5" id="KW-0175">Coiled coil</keyword>
<dbReference type="PRINTS" id="PR00040">
    <property type="entry name" value="HTHMERR"/>
</dbReference>
<reference evidence="7 8" key="1">
    <citation type="submission" date="2015-12" db="EMBL/GenBank/DDBJ databases">
        <title>Draft Genome Sequence of Desulfitobacterium hafniense Strain DH, a Sulfate-reducing Bacterium Isolated from Paddy Soils.</title>
        <authorList>
            <person name="Bao P."/>
            <person name="Zhang X."/>
            <person name="Li G."/>
        </authorList>
    </citation>
    <scope>NUCLEOTIDE SEQUENCE [LARGE SCALE GENOMIC DNA]</scope>
    <source>
        <strain evidence="7 8">DH</strain>
    </source>
</reference>
<dbReference type="Gene3D" id="1.10.490.50">
    <property type="entry name" value="Antibiotic binding domain of TipA-like multidrug resistance regulators"/>
    <property type="match status" value="1"/>
</dbReference>
<evidence type="ECO:0000313" key="8">
    <source>
        <dbReference type="Proteomes" id="UP000054623"/>
    </source>
</evidence>
<name>A0A0W1JNH9_DESHA</name>
<keyword evidence="1" id="KW-0805">Transcription regulation</keyword>
<dbReference type="EMBL" id="LOCK01000009">
    <property type="protein sequence ID" value="KTE93085.1"/>
    <property type="molecule type" value="Genomic_DNA"/>
</dbReference>
<evidence type="ECO:0000313" key="7">
    <source>
        <dbReference type="EMBL" id="KTE93085.1"/>
    </source>
</evidence>